<dbReference type="AlphaFoldDB" id="A0A167VPG2"/>
<dbReference type="GO" id="GO:0008270">
    <property type="term" value="F:zinc ion binding"/>
    <property type="evidence" value="ECO:0007669"/>
    <property type="project" value="InterPro"/>
</dbReference>
<protein>
    <recommendedName>
        <fullName evidence="7">Zn(2)-C6 fungal-type domain-containing protein</fullName>
    </recommendedName>
</protein>
<evidence type="ECO:0000313" key="9">
    <source>
        <dbReference type="Proteomes" id="UP000076874"/>
    </source>
</evidence>
<evidence type="ECO:0000256" key="3">
    <source>
        <dbReference type="ARBA" id="ARBA00023125"/>
    </source>
</evidence>
<dbReference type="OrthoDB" id="5226580at2759"/>
<feature type="compositionally biased region" description="Basic residues" evidence="6">
    <location>
        <begin position="66"/>
        <end position="75"/>
    </location>
</feature>
<feature type="region of interest" description="Disordered" evidence="6">
    <location>
        <begin position="63"/>
        <end position="82"/>
    </location>
</feature>
<feature type="domain" description="Zn(2)-C6 fungal-type" evidence="7">
    <location>
        <begin position="29"/>
        <end position="61"/>
    </location>
</feature>
<dbReference type="CDD" id="cd12148">
    <property type="entry name" value="fungal_TF_MHR"/>
    <property type="match status" value="1"/>
</dbReference>
<comment type="caution">
    <text evidence="8">The sequence shown here is derived from an EMBL/GenBank/DDBJ whole genome shotgun (WGS) entry which is preliminary data.</text>
</comment>
<evidence type="ECO:0000259" key="7">
    <source>
        <dbReference type="PROSITE" id="PS00463"/>
    </source>
</evidence>
<evidence type="ECO:0000313" key="8">
    <source>
        <dbReference type="EMBL" id="OAA62850.1"/>
    </source>
</evidence>
<evidence type="ECO:0000256" key="4">
    <source>
        <dbReference type="ARBA" id="ARBA00023163"/>
    </source>
</evidence>
<dbReference type="PANTHER" id="PTHR31845">
    <property type="entry name" value="FINGER DOMAIN PROTEIN, PUTATIVE-RELATED"/>
    <property type="match status" value="1"/>
</dbReference>
<feature type="region of interest" description="Disordered" evidence="6">
    <location>
        <begin position="559"/>
        <end position="578"/>
    </location>
</feature>
<dbReference type="GO" id="GO:0000981">
    <property type="term" value="F:DNA-binding transcription factor activity, RNA polymerase II-specific"/>
    <property type="evidence" value="ECO:0007669"/>
    <property type="project" value="InterPro"/>
</dbReference>
<feature type="region of interest" description="Disordered" evidence="6">
    <location>
        <begin position="98"/>
        <end position="152"/>
    </location>
</feature>
<reference evidence="8 9" key="1">
    <citation type="journal article" date="2016" name="Genome Biol. Evol.">
        <title>Divergent and convergent evolution of fungal pathogenicity.</title>
        <authorList>
            <person name="Shang Y."/>
            <person name="Xiao G."/>
            <person name="Zheng P."/>
            <person name="Cen K."/>
            <person name="Zhan S."/>
            <person name="Wang C."/>
        </authorList>
    </citation>
    <scope>NUCLEOTIDE SEQUENCE [LARGE SCALE GENOMIC DNA]</scope>
    <source>
        <strain evidence="8 9">RCEF 264</strain>
    </source>
</reference>
<sequence>MPPAATDVVRRSAGEEDRRAKATAKWGAACAACASGKAKCIRTNSAPGAKCDRCERLYKDCTTQVHRPRKKRASKPSRTAQLEERLNGLVDLLRASGELPTLSPQGGTASPGTAPSVEGRPEPSVTSPRPSPADTGRASSAVPGAPPAPIPSTYNSLAPPTCICHPIEPNPALVVESDDELVAKFRTHMLPVLPIVVLPPPTAEATTAAQLAADRPFLLLAIRTAASSDNYQSMQHLMYQLVSHVADYMLMRAQRSLDLLQGLLVVLCWYHHHCMLHSKMNMLLHLAAGLLSDLGLHRAPRVAEHTTLLVLHPNEPKPRTNEERRALLGLWYLTSSVALCFQKIQMPRFSPYIRQCLQELDDAREFESDTVVCALVRLQHLAENVAAINNRDETATDEVFGFPRAPKSAYQLVFQDELDRLCAGVPAHIQESHLIQSHIDNITLRLYEPPLIDLVLLQKLSAATLGAASTSLTTALDRLYRIHDALRQFYDHFFAVPISDYQWMPLPMYMHMVHGITMLSRWARLVGPVRADPGAPGPALNGGNPATLEAGHLALAATSNGHSTAPSSASTASATASSTATVATTATPAATSIASSALFNAPVDYSTPATPRGQDAPPVPSVILPIESVPGVDPRELNRDPALLAAVMHLRANLRRQPGLQLDVPGLLATLRDRFEQSNRALRAANATKFGDAVARGITVWEMTARKIAVMQIKMQRYLDGSAALHGTAAAPADMRAENAQQQNPVQHLGQPGHDGVPVQNGGSRVTPGQPLVQGGLPTDLGRAPGSGGTTNTDLRDTGQGLSGPGNLDSWAADPLWADDAFDNMDIGLWAENMDWMAALN</sequence>
<evidence type="ECO:0000256" key="5">
    <source>
        <dbReference type="ARBA" id="ARBA00023242"/>
    </source>
</evidence>
<feature type="region of interest" description="Disordered" evidence="6">
    <location>
        <begin position="1"/>
        <end position="20"/>
    </location>
</feature>
<feature type="compositionally biased region" description="Polar residues" evidence="6">
    <location>
        <begin position="102"/>
        <end position="113"/>
    </location>
</feature>
<proteinExistence type="predicted"/>
<dbReference type="Gene3D" id="4.10.240.10">
    <property type="entry name" value="Zn(2)-C6 fungal-type DNA-binding domain"/>
    <property type="match status" value="1"/>
</dbReference>
<keyword evidence="9" id="KW-1185">Reference proteome</keyword>
<dbReference type="STRING" id="1081102.A0A167VPG2"/>
<dbReference type="InterPro" id="IPR001138">
    <property type="entry name" value="Zn2Cys6_DnaBD"/>
</dbReference>
<keyword evidence="3" id="KW-0238">DNA-binding</keyword>
<comment type="subcellular location">
    <subcellularLocation>
        <location evidence="1">Nucleus</location>
    </subcellularLocation>
</comment>
<dbReference type="GO" id="GO:0000976">
    <property type="term" value="F:transcription cis-regulatory region binding"/>
    <property type="evidence" value="ECO:0007669"/>
    <property type="project" value="TreeGrafter"/>
</dbReference>
<dbReference type="InterPro" id="IPR036864">
    <property type="entry name" value="Zn2-C6_fun-type_DNA-bd_sf"/>
</dbReference>
<dbReference type="PROSITE" id="PS00463">
    <property type="entry name" value="ZN2_CY6_FUNGAL_1"/>
    <property type="match status" value="1"/>
</dbReference>
<dbReference type="GO" id="GO:0005634">
    <property type="term" value="C:nucleus"/>
    <property type="evidence" value="ECO:0007669"/>
    <property type="project" value="UniProtKB-SubCell"/>
</dbReference>
<accession>A0A167VPG2</accession>
<dbReference type="PANTHER" id="PTHR31845:SF10">
    <property type="entry name" value="ZN(II)2CYS6 TRANSCRIPTION FACTOR (EUROFUNG)"/>
    <property type="match status" value="1"/>
</dbReference>
<keyword evidence="5" id="KW-0539">Nucleus</keyword>
<evidence type="ECO:0000256" key="6">
    <source>
        <dbReference type="SAM" id="MobiDB-lite"/>
    </source>
</evidence>
<evidence type="ECO:0000256" key="2">
    <source>
        <dbReference type="ARBA" id="ARBA00023015"/>
    </source>
</evidence>
<keyword evidence="2" id="KW-0805">Transcription regulation</keyword>
<feature type="compositionally biased region" description="Low complexity" evidence="6">
    <location>
        <begin position="563"/>
        <end position="578"/>
    </location>
</feature>
<keyword evidence="4" id="KW-0804">Transcription</keyword>
<feature type="compositionally biased region" description="Basic and acidic residues" evidence="6">
    <location>
        <begin position="8"/>
        <end position="20"/>
    </location>
</feature>
<gene>
    <name evidence="8" type="ORF">SPI_04390</name>
</gene>
<dbReference type="EMBL" id="AZHD01000006">
    <property type="protein sequence ID" value="OAA62850.1"/>
    <property type="molecule type" value="Genomic_DNA"/>
</dbReference>
<evidence type="ECO:0000256" key="1">
    <source>
        <dbReference type="ARBA" id="ARBA00004123"/>
    </source>
</evidence>
<name>A0A167VPG2_9HYPO</name>
<organism evidence="8 9">
    <name type="scientific">Niveomyces insectorum RCEF 264</name>
    <dbReference type="NCBI Taxonomy" id="1081102"/>
    <lineage>
        <taxon>Eukaryota</taxon>
        <taxon>Fungi</taxon>
        <taxon>Dikarya</taxon>
        <taxon>Ascomycota</taxon>
        <taxon>Pezizomycotina</taxon>
        <taxon>Sordariomycetes</taxon>
        <taxon>Hypocreomycetidae</taxon>
        <taxon>Hypocreales</taxon>
        <taxon>Cordycipitaceae</taxon>
        <taxon>Niveomyces</taxon>
    </lineage>
</organism>
<dbReference type="InterPro" id="IPR051089">
    <property type="entry name" value="prtT"/>
</dbReference>
<dbReference type="Proteomes" id="UP000076874">
    <property type="component" value="Unassembled WGS sequence"/>
</dbReference>
<feature type="region of interest" description="Disordered" evidence="6">
    <location>
        <begin position="746"/>
        <end position="807"/>
    </location>
</feature>